<keyword evidence="4 7" id="KW-0812">Transmembrane</keyword>
<evidence type="ECO:0000259" key="8">
    <source>
        <dbReference type="Pfam" id="PF02397"/>
    </source>
</evidence>
<proteinExistence type="inferred from homology"/>
<comment type="similarity">
    <text evidence="2">Belongs to the bacterial sugar transferase family.</text>
</comment>
<dbReference type="GO" id="GO:0016020">
    <property type="term" value="C:membrane"/>
    <property type="evidence" value="ECO:0007669"/>
    <property type="project" value="UniProtKB-SubCell"/>
</dbReference>
<keyword evidence="6 7" id="KW-0472">Membrane</keyword>
<dbReference type="Pfam" id="PF02397">
    <property type="entry name" value="Bac_transf"/>
    <property type="match status" value="1"/>
</dbReference>
<dbReference type="EMBL" id="MHWE01000025">
    <property type="protein sequence ID" value="OHB02852.1"/>
    <property type="molecule type" value="Genomic_DNA"/>
</dbReference>
<feature type="transmembrane region" description="Helical" evidence="7">
    <location>
        <begin position="266"/>
        <end position="287"/>
    </location>
</feature>
<evidence type="ECO:0000256" key="5">
    <source>
        <dbReference type="ARBA" id="ARBA00022989"/>
    </source>
</evidence>
<feature type="domain" description="Bacterial sugar transferase" evidence="8">
    <location>
        <begin position="261"/>
        <end position="443"/>
    </location>
</feature>
<dbReference type="Proteomes" id="UP000176800">
    <property type="component" value="Unassembled WGS sequence"/>
</dbReference>
<evidence type="ECO:0000256" key="4">
    <source>
        <dbReference type="ARBA" id="ARBA00022692"/>
    </source>
</evidence>
<dbReference type="InterPro" id="IPR003362">
    <property type="entry name" value="Bact_transf"/>
</dbReference>
<keyword evidence="5 7" id="KW-1133">Transmembrane helix</keyword>
<comment type="caution">
    <text evidence="9">The sequence shown here is derived from an EMBL/GenBank/DDBJ whole genome shotgun (WGS) entry which is preliminary data.</text>
</comment>
<evidence type="ECO:0000256" key="7">
    <source>
        <dbReference type="SAM" id="Phobius"/>
    </source>
</evidence>
<dbReference type="PANTHER" id="PTHR30576">
    <property type="entry name" value="COLANIC BIOSYNTHESIS UDP-GLUCOSE LIPID CARRIER TRANSFERASE"/>
    <property type="match status" value="1"/>
</dbReference>
<dbReference type="PANTHER" id="PTHR30576:SF0">
    <property type="entry name" value="UNDECAPRENYL-PHOSPHATE N-ACETYLGALACTOSAMINYL 1-PHOSPHATE TRANSFERASE-RELATED"/>
    <property type="match status" value="1"/>
</dbReference>
<evidence type="ECO:0000313" key="10">
    <source>
        <dbReference type="Proteomes" id="UP000176800"/>
    </source>
</evidence>
<evidence type="ECO:0000256" key="1">
    <source>
        <dbReference type="ARBA" id="ARBA00004141"/>
    </source>
</evidence>
<evidence type="ECO:0000256" key="6">
    <source>
        <dbReference type="ARBA" id="ARBA00023136"/>
    </source>
</evidence>
<sequence length="448" mass="52241">MISSNKKEPFLLLFGDLVALFLALWLMLLLRYVSIPDEELFISHLAPFSILFVVWVMVFFIAGLYEKHTLILKSKIGSVIFNAQVVNSFVAVLFFYLIPYFGITPKTNLFIYLVVSFILIFAWRLQLFPSFQIKKKQNTILVGSGEELRELESEVNNNPRYDLYFVSSINLDEIRSFNFKEEILNRIYSEGISIIAADFKDEKVEPLLPNFYNLIFSKIKFVDMHKIYEDIFDRIPLSLVKYSWFLENISGSTQKGYDFMKRLMDIVLSLVFGLLSLILYPFVFIAIKIEDRGPMFFVQDRVGRNNKTFRVIKFRSLEVHGSRDGIAKNPSPTKVGKFLRKTRIDELPQLWNVLKGDLSLIGPRPEIPALVRQYEKEIPYYNVRHLIKPGLSGWAQLYQATPPKFKPQKDETRTKLSYDLYYIKNRSLVLDLKVALRTLKILLSREGI</sequence>
<comment type="subcellular location">
    <subcellularLocation>
        <location evidence="1">Membrane</location>
        <topology evidence="1">Multi-pass membrane protein</topology>
    </subcellularLocation>
</comment>
<accession>A0A1G2U1Y7</accession>
<name>A0A1G2U1Y7_9BACT</name>
<dbReference type="AlphaFoldDB" id="A0A1G2U1Y7"/>
<evidence type="ECO:0000313" key="9">
    <source>
        <dbReference type="EMBL" id="OHB02852.1"/>
    </source>
</evidence>
<gene>
    <name evidence="9" type="ORF">A3B14_02345</name>
</gene>
<feature type="transmembrane region" description="Helical" evidence="7">
    <location>
        <begin position="45"/>
        <end position="65"/>
    </location>
</feature>
<keyword evidence="3" id="KW-0808">Transferase</keyword>
<dbReference type="NCBIfam" id="TIGR03025">
    <property type="entry name" value="EPS_sugtrans"/>
    <property type="match status" value="1"/>
</dbReference>
<feature type="transmembrane region" description="Helical" evidence="7">
    <location>
        <begin position="109"/>
        <end position="127"/>
    </location>
</feature>
<feature type="transmembrane region" description="Helical" evidence="7">
    <location>
        <begin position="85"/>
        <end position="103"/>
    </location>
</feature>
<protein>
    <recommendedName>
        <fullName evidence="8">Bacterial sugar transferase domain-containing protein</fullName>
    </recommendedName>
</protein>
<evidence type="ECO:0000256" key="3">
    <source>
        <dbReference type="ARBA" id="ARBA00022679"/>
    </source>
</evidence>
<dbReference type="InterPro" id="IPR017475">
    <property type="entry name" value="EPS_sugar_tfrase"/>
</dbReference>
<feature type="transmembrane region" description="Helical" evidence="7">
    <location>
        <begin position="12"/>
        <end position="33"/>
    </location>
</feature>
<dbReference type="GO" id="GO:0016780">
    <property type="term" value="F:phosphotransferase activity, for other substituted phosphate groups"/>
    <property type="evidence" value="ECO:0007669"/>
    <property type="project" value="TreeGrafter"/>
</dbReference>
<evidence type="ECO:0000256" key="2">
    <source>
        <dbReference type="ARBA" id="ARBA00006464"/>
    </source>
</evidence>
<reference evidence="9 10" key="1">
    <citation type="journal article" date="2016" name="Nat. Commun.">
        <title>Thousands of microbial genomes shed light on interconnected biogeochemical processes in an aquifer system.</title>
        <authorList>
            <person name="Anantharaman K."/>
            <person name="Brown C.T."/>
            <person name="Hug L.A."/>
            <person name="Sharon I."/>
            <person name="Castelle C.J."/>
            <person name="Probst A.J."/>
            <person name="Thomas B.C."/>
            <person name="Singh A."/>
            <person name="Wilkins M.J."/>
            <person name="Karaoz U."/>
            <person name="Brodie E.L."/>
            <person name="Williams K.H."/>
            <person name="Hubbard S.S."/>
            <person name="Banfield J.F."/>
        </authorList>
    </citation>
    <scope>NUCLEOTIDE SEQUENCE [LARGE SCALE GENOMIC DNA]</scope>
</reference>
<organism evidence="9 10">
    <name type="scientific">Candidatus Zambryskibacteria bacterium RIFCSPLOWO2_01_FULL_45_21</name>
    <dbReference type="NCBI Taxonomy" id="1802761"/>
    <lineage>
        <taxon>Bacteria</taxon>
        <taxon>Candidatus Zambryskiibacteriota</taxon>
    </lineage>
</organism>